<evidence type="ECO:0000313" key="2">
    <source>
        <dbReference type="Proteomes" id="UP000308600"/>
    </source>
</evidence>
<reference evidence="1 2" key="1">
    <citation type="journal article" date="2019" name="Nat. Ecol. Evol.">
        <title>Megaphylogeny resolves global patterns of mushroom evolution.</title>
        <authorList>
            <person name="Varga T."/>
            <person name="Krizsan K."/>
            <person name="Foldi C."/>
            <person name="Dima B."/>
            <person name="Sanchez-Garcia M."/>
            <person name="Sanchez-Ramirez S."/>
            <person name="Szollosi G.J."/>
            <person name="Szarkandi J.G."/>
            <person name="Papp V."/>
            <person name="Albert L."/>
            <person name="Andreopoulos W."/>
            <person name="Angelini C."/>
            <person name="Antonin V."/>
            <person name="Barry K.W."/>
            <person name="Bougher N.L."/>
            <person name="Buchanan P."/>
            <person name="Buyck B."/>
            <person name="Bense V."/>
            <person name="Catcheside P."/>
            <person name="Chovatia M."/>
            <person name="Cooper J."/>
            <person name="Damon W."/>
            <person name="Desjardin D."/>
            <person name="Finy P."/>
            <person name="Geml J."/>
            <person name="Haridas S."/>
            <person name="Hughes K."/>
            <person name="Justo A."/>
            <person name="Karasinski D."/>
            <person name="Kautmanova I."/>
            <person name="Kiss B."/>
            <person name="Kocsube S."/>
            <person name="Kotiranta H."/>
            <person name="LaButti K.M."/>
            <person name="Lechner B.E."/>
            <person name="Liimatainen K."/>
            <person name="Lipzen A."/>
            <person name="Lukacs Z."/>
            <person name="Mihaltcheva S."/>
            <person name="Morgado L.N."/>
            <person name="Niskanen T."/>
            <person name="Noordeloos M.E."/>
            <person name="Ohm R.A."/>
            <person name="Ortiz-Santana B."/>
            <person name="Ovrebo C."/>
            <person name="Racz N."/>
            <person name="Riley R."/>
            <person name="Savchenko A."/>
            <person name="Shiryaev A."/>
            <person name="Soop K."/>
            <person name="Spirin V."/>
            <person name="Szebenyi C."/>
            <person name="Tomsovsky M."/>
            <person name="Tulloss R.E."/>
            <person name="Uehling J."/>
            <person name="Grigoriev I.V."/>
            <person name="Vagvolgyi C."/>
            <person name="Papp T."/>
            <person name="Martin F.M."/>
            <person name="Miettinen O."/>
            <person name="Hibbett D.S."/>
            <person name="Nagy L.G."/>
        </authorList>
    </citation>
    <scope>NUCLEOTIDE SEQUENCE [LARGE SCALE GENOMIC DNA]</scope>
    <source>
        <strain evidence="1 2">NL-1719</strain>
    </source>
</reference>
<name>A0ACD3ARU3_9AGAR</name>
<proteinExistence type="predicted"/>
<accession>A0ACD3ARU3</accession>
<dbReference type="EMBL" id="ML208353">
    <property type="protein sequence ID" value="TFK68364.1"/>
    <property type="molecule type" value="Genomic_DNA"/>
</dbReference>
<protein>
    <submittedName>
        <fullName evidence="1">Uncharacterized protein</fullName>
    </submittedName>
</protein>
<gene>
    <name evidence="1" type="ORF">BDN72DRAFT_960287</name>
</gene>
<sequence>MPLTPTTTTTTSAAAAHTAPSLFQWLLNRPAQIKKQKMYLILSPDPWRIRPELVHESTKIKMTYARNTKFMLKKGNPTVTCLTGTKGRMRPIFRPNPVDYPEWSDWFGIVNPLPQNQNLKPLDIPPLLHEFTYKYIDSDWRTEEGTKRGVEGLEGIVKDLLRYHNPRWEEAPERPKGKVNSKEEERGEAEEGGGEGEGEVRKGGRSGM</sequence>
<keyword evidence="2" id="KW-1185">Reference proteome</keyword>
<evidence type="ECO:0000313" key="1">
    <source>
        <dbReference type="EMBL" id="TFK68364.1"/>
    </source>
</evidence>
<dbReference type="Proteomes" id="UP000308600">
    <property type="component" value="Unassembled WGS sequence"/>
</dbReference>
<organism evidence="1 2">
    <name type="scientific">Pluteus cervinus</name>
    <dbReference type="NCBI Taxonomy" id="181527"/>
    <lineage>
        <taxon>Eukaryota</taxon>
        <taxon>Fungi</taxon>
        <taxon>Dikarya</taxon>
        <taxon>Basidiomycota</taxon>
        <taxon>Agaricomycotina</taxon>
        <taxon>Agaricomycetes</taxon>
        <taxon>Agaricomycetidae</taxon>
        <taxon>Agaricales</taxon>
        <taxon>Pluteineae</taxon>
        <taxon>Pluteaceae</taxon>
        <taxon>Pluteus</taxon>
    </lineage>
</organism>